<evidence type="ECO:0008006" key="5">
    <source>
        <dbReference type="Google" id="ProtNLM"/>
    </source>
</evidence>
<dbReference type="EMBL" id="BTGB01000001">
    <property type="protein sequence ID" value="GMM43935.1"/>
    <property type="molecule type" value="Genomic_DNA"/>
</dbReference>
<dbReference type="Proteomes" id="UP001378960">
    <property type="component" value="Unassembled WGS sequence"/>
</dbReference>
<keyword evidence="2" id="KW-0808">Transferase</keyword>
<evidence type="ECO:0000313" key="4">
    <source>
        <dbReference type="Proteomes" id="UP001378960"/>
    </source>
</evidence>
<dbReference type="InterPro" id="IPR029063">
    <property type="entry name" value="SAM-dependent_MTases_sf"/>
</dbReference>
<evidence type="ECO:0000313" key="3">
    <source>
        <dbReference type="EMBL" id="GMM43935.1"/>
    </source>
</evidence>
<proteinExistence type="predicted"/>
<dbReference type="GO" id="GO:0008168">
    <property type="term" value="F:methyltransferase activity"/>
    <property type="evidence" value="ECO:0007669"/>
    <property type="project" value="UniProtKB-KW"/>
</dbReference>
<gene>
    <name evidence="3" type="ORF">DAPK24_005100</name>
</gene>
<sequence length="396" mass="46174">MIPRDLDFVQLSAKEPKLIKYIDSSTGRFEFDNHDALIELTQLLIRLDLGYIIKLKRENICPNYFNRLDYVQFIRQLLLLTPKLENFKIVGLDIGTSQSCIYPLICSKYIPQILKMYATDIVAEFIDNAVTYVEMNNLQSIIHPKLVDKDTNYFKVLDDELLDFEITSFTMCNPPFYSSLNEMSSKNGMKGSFVKKLTVGHSSELITDGGEFKFISKMLSESELVKNKVTWFTTLVGKHSTVLHLIPLLKAKENSISYGIHRFKSGLFTTRWILFWTFKMEYKPPIELFNYYTSKLNNKKFIKKVSFDNNLSEISIRTKVLSKLKSLPYISLHLKNTISITLPGDVFSRSYRRSLKVKNDGSVYIFEIFLESRYIIWRNGYNYKIFESFVNMINSL</sequence>
<keyword evidence="1" id="KW-0489">Methyltransferase</keyword>
<name>A0AAV5QY26_PICKL</name>
<reference evidence="3 4" key="1">
    <citation type="journal article" date="2023" name="Elife">
        <title>Identification of key yeast species and microbe-microbe interactions impacting larval growth of Drosophila in the wild.</title>
        <authorList>
            <person name="Mure A."/>
            <person name="Sugiura Y."/>
            <person name="Maeda R."/>
            <person name="Honda K."/>
            <person name="Sakurai N."/>
            <person name="Takahashi Y."/>
            <person name="Watada M."/>
            <person name="Katoh T."/>
            <person name="Gotoh A."/>
            <person name="Gotoh Y."/>
            <person name="Taniguchi I."/>
            <person name="Nakamura K."/>
            <person name="Hayashi T."/>
            <person name="Katayama T."/>
            <person name="Uemura T."/>
            <person name="Hattori Y."/>
        </authorList>
    </citation>
    <scope>NUCLEOTIDE SEQUENCE [LARGE SCALE GENOMIC DNA]</scope>
    <source>
        <strain evidence="3 4">PK-24</strain>
    </source>
</reference>
<accession>A0AAV5QY26</accession>
<dbReference type="Pfam" id="PF05971">
    <property type="entry name" value="Methyltransf_10"/>
    <property type="match status" value="1"/>
</dbReference>
<comment type="caution">
    <text evidence="3">The sequence shown here is derived from an EMBL/GenBank/DDBJ whole genome shotgun (WGS) entry which is preliminary data.</text>
</comment>
<protein>
    <recommendedName>
        <fullName evidence="5">U6 small nuclear RNA (adenine-(43)-N(6))-methyltransferase</fullName>
    </recommendedName>
</protein>
<keyword evidence="4" id="KW-1185">Reference proteome</keyword>
<dbReference type="Gene3D" id="3.40.50.150">
    <property type="entry name" value="Vaccinia Virus protein VP39"/>
    <property type="match status" value="1"/>
</dbReference>
<dbReference type="PANTHER" id="PTHR13393">
    <property type="entry name" value="SAM-DEPENDENT METHYLTRANSFERASE"/>
    <property type="match status" value="1"/>
</dbReference>
<evidence type="ECO:0000256" key="1">
    <source>
        <dbReference type="ARBA" id="ARBA00022603"/>
    </source>
</evidence>
<dbReference type="GO" id="GO:0005634">
    <property type="term" value="C:nucleus"/>
    <property type="evidence" value="ECO:0007669"/>
    <property type="project" value="TreeGrafter"/>
</dbReference>
<evidence type="ECO:0000256" key="2">
    <source>
        <dbReference type="ARBA" id="ARBA00022679"/>
    </source>
</evidence>
<organism evidence="3 4">
    <name type="scientific">Pichia kluyveri</name>
    <name type="common">Yeast</name>
    <dbReference type="NCBI Taxonomy" id="36015"/>
    <lineage>
        <taxon>Eukaryota</taxon>
        <taxon>Fungi</taxon>
        <taxon>Dikarya</taxon>
        <taxon>Ascomycota</taxon>
        <taxon>Saccharomycotina</taxon>
        <taxon>Pichiomycetes</taxon>
        <taxon>Pichiales</taxon>
        <taxon>Pichiaceae</taxon>
        <taxon>Pichia</taxon>
    </lineage>
</organism>
<dbReference type="AlphaFoldDB" id="A0AAV5QY26"/>
<dbReference type="InterPro" id="IPR010286">
    <property type="entry name" value="METTL16/RlmF"/>
</dbReference>
<dbReference type="GO" id="GO:0070475">
    <property type="term" value="P:rRNA base methylation"/>
    <property type="evidence" value="ECO:0007669"/>
    <property type="project" value="TreeGrafter"/>
</dbReference>
<dbReference type="PANTHER" id="PTHR13393:SF0">
    <property type="entry name" value="RNA N6-ADENOSINE-METHYLTRANSFERASE METTL16"/>
    <property type="match status" value="1"/>
</dbReference>
<dbReference type="SUPFAM" id="SSF53335">
    <property type="entry name" value="S-adenosyl-L-methionine-dependent methyltransferases"/>
    <property type="match status" value="1"/>
</dbReference>